<dbReference type="Pfam" id="PF00135">
    <property type="entry name" value="COesterase"/>
    <property type="match status" value="1"/>
</dbReference>
<dbReference type="EMBL" id="JAPXFL010000002">
    <property type="protein sequence ID" value="KAK9510784.1"/>
    <property type="molecule type" value="Genomic_DNA"/>
</dbReference>
<evidence type="ECO:0000313" key="4">
    <source>
        <dbReference type="Proteomes" id="UP001461498"/>
    </source>
</evidence>
<name>A0AAW1DIG0_9HEMI</name>
<dbReference type="Gene3D" id="3.40.50.1820">
    <property type="entry name" value="alpha/beta hydrolase"/>
    <property type="match status" value="1"/>
</dbReference>
<protein>
    <recommendedName>
        <fullName evidence="2">Carboxylesterase type B domain-containing protein</fullName>
    </recommendedName>
</protein>
<gene>
    <name evidence="3" type="ORF">O3M35_005496</name>
</gene>
<sequence>MHDLEARTRRGEDVEDCLYLNVYTTQVPGESGKCKTNMAVMFYIHGGSFRVGSAQDFLPNYLLEQDVVLVVIQYRLGPLGFLSLQDENIAGNMGLLDQLLALKWVNRYIKEFCGDPSKVTIFGQSSGAAAVSLMMASPLVTKDLFQRAIIQSGSSLCDWAVDYNPVEHTKSIAKKVNCTSSYNKEIADCLQKSSPYDIIIAHSTFLGEAITREGQAVKGTNGGNHAVIQIAGNNRFITEDPRISFDKGNFLKIPTMVGVTKHEGTFFLGNIYDYILGRETASGNTRQFEDIFTDVTLKFSGIDDTTGAITDVFKDKFFEQNEMGNFTAMTPGLVDICGVTLLKACTLKQARKNLKYNKNTYLYTMNYMGHLTKFGYGEEVNYPFPGGVAHSDDLIYLFPFSKGNLTESEMVVAKTMVELWTNFAIYGKPVPASGVVEWPPMSNNFGPYLRIDTHNAIRDNFIDEYTITIKEGFSQYIAPVEETNSGKIYYVDLFLYIFMLLSTLG</sequence>
<comment type="caution">
    <text evidence="3">The sequence shown here is derived from an EMBL/GenBank/DDBJ whole genome shotgun (WGS) entry which is preliminary data.</text>
</comment>
<evidence type="ECO:0000256" key="1">
    <source>
        <dbReference type="ARBA" id="ARBA00023180"/>
    </source>
</evidence>
<dbReference type="InterPro" id="IPR029058">
    <property type="entry name" value="AB_hydrolase_fold"/>
</dbReference>
<evidence type="ECO:0000259" key="2">
    <source>
        <dbReference type="Pfam" id="PF00135"/>
    </source>
</evidence>
<keyword evidence="4" id="KW-1185">Reference proteome</keyword>
<dbReference type="AlphaFoldDB" id="A0AAW1DIG0"/>
<organism evidence="3 4">
    <name type="scientific">Rhynocoris fuscipes</name>
    <dbReference type="NCBI Taxonomy" id="488301"/>
    <lineage>
        <taxon>Eukaryota</taxon>
        <taxon>Metazoa</taxon>
        <taxon>Ecdysozoa</taxon>
        <taxon>Arthropoda</taxon>
        <taxon>Hexapoda</taxon>
        <taxon>Insecta</taxon>
        <taxon>Pterygota</taxon>
        <taxon>Neoptera</taxon>
        <taxon>Paraneoptera</taxon>
        <taxon>Hemiptera</taxon>
        <taxon>Heteroptera</taxon>
        <taxon>Panheteroptera</taxon>
        <taxon>Cimicomorpha</taxon>
        <taxon>Reduviidae</taxon>
        <taxon>Harpactorinae</taxon>
        <taxon>Harpactorini</taxon>
        <taxon>Rhynocoris</taxon>
    </lineage>
</organism>
<evidence type="ECO:0000313" key="3">
    <source>
        <dbReference type="EMBL" id="KAK9510784.1"/>
    </source>
</evidence>
<dbReference type="SUPFAM" id="SSF53474">
    <property type="entry name" value="alpha/beta-Hydrolases"/>
    <property type="match status" value="1"/>
</dbReference>
<feature type="domain" description="Carboxylesterase type B" evidence="2">
    <location>
        <begin position="11"/>
        <end position="459"/>
    </location>
</feature>
<reference evidence="3 4" key="1">
    <citation type="submission" date="2022-12" db="EMBL/GenBank/DDBJ databases">
        <title>Chromosome-level genome assembly of true bugs.</title>
        <authorList>
            <person name="Ma L."/>
            <person name="Li H."/>
        </authorList>
    </citation>
    <scope>NUCLEOTIDE SEQUENCE [LARGE SCALE GENOMIC DNA]</scope>
    <source>
        <strain evidence="3">Lab_2022b</strain>
    </source>
</reference>
<dbReference type="Proteomes" id="UP001461498">
    <property type="component" value="Unassembled WGS sequence"/>
</dbReference>
<accession>A0AAW1DIG0</accession>
<proteinExistence type="predicted"/>
<dbReference type="PANTHER" id="PTHR43142:SF12">
    <property type="entry name" value="CARBOXYLESTERASE TYPE B DOMAIN-CONTAINING PROTEIN-RELATED"/>
    <property type="match status" value="1"/>
</dbReference>
<dbReference type="PANTHER" id="PTHR43142">
    <property type="entry name" value="CARBOXYLIC ESTER HYDROLASE"/>
    <property type="match status" value="1"/>
</dbReference>
<dbReference type="InterPro" id="IPR002018">
    <property type="entry name" value="CarbesteraseB"/>
</dbReference>
<keyword evidence="1" id="KW-0325">Glycoprotein</keyword>